<evidence type="ECO:0000259" key="4">
    <source>
        <dbReference type="SMART" id="SM00797"/>
    </source>
</evidence>
<dbReference type="GO" id="GO:0016787">
    <property type="term" value="F:hydrolase activity"/>
    <property type="evidence" value="ECO:0007669"/>
    <property type="project" value="UniProtKB-KW"/>
</dbReference>
<dbReference type="SMART" id="SM00797">
    <property type="entry name" value="AHS2"/>
    <property type="match status" value="1"/>
</dbReference>
<evidence type="ECO:0000313" key="6">
    <source>
        <dbReference type="Proteomes" id="UP000236454"/>
    </source>
</evidence>
<dbReference type="InterPro" id="IPR029000">
    <property type="entry name" value="Cyclophilin-like_dom_sf"/>
</dbReference>
<dbReference type="STRING" id="477690.SAMN05216474_2599"/>
<feature type="domain" description="Carboxyltransferase" evidence="4">
    <location>
        <begin position="23"/>
        <end position="280"/>
    </location>
</feature>
<dbReference type="InterPro" id="IPR003778">
    <property type="entry name" value="CT_A_B"/>
</dbReference>
<proteinExistence type="predicted"/>
<evidence type="ECO:0000313" key="5">
    <source>
        <dbReference type="EMBL" id="SFT83857.1"/>
    </source>
</evidence>
<dbReference type="GO" id="GO:0005524">
    <property type="term" value="F:ATP binding"/>
    <property type="evidence" value="ECO:0007669"/>
    <property type="project" value="UniProtKB-KW"/>
</dbReference>
<keyword evidence="3" id="KW-0067">ATP-binding</keyword>
<dbReference type="InterPro" id="IPR052708">
    <property type="entry name" value="PxpC"/>
</dbReference>
<sequence length="280" mass="31135">MLTFIKPGFYTSVQDQGRWKYRNKGIPSSGCMDDFSAQIANALVNNKTSDAVLEITQIGPHMHFEKAAVIAFSGAKAEVKINGEKIELNKAYAITAQSEVKVGYCQKGIRLYMAIKGGFQTPEQYGCRSWFSGITEKIRCDQGDKLNYLPQANFLDKYGNVVVNADLFSEEVEVTPGPEYDHLSEQQKEELFNSTFTIANLNNRMGYQLEESLANDIPEILSSPVIPGTVQLTSGGKLIILMKDAATSGGYPRVLQLTAFALSKIAQKSTRDRLRFKMKF</sequence>
<dbReference type="AlphaFoldDB" id="A0A1I7B9L1"/>
<accession>A0A1I7B9L1</accession>
<dbReference type="OrthoDB" id="9782422at2"/>
<keyword evidence="1" id="KW-0547">Nucleotide-binding</keyword>
<evidence type="ECO:0000256" key="1">
    <source>
        <dbReference type="ARBA" id="ARBA00022741"/>
    </source>
</evidence>
<evidence type="ECO:0000256" key="2">
    <source>
        <dbReference type="ARBA" id="ARBA00022801"/>
    </source>
</evidence>
<dbReference type="Proteomes" id="UP000236454">
    <property type="component" value="Unassembled WGS sequence"/>
</dbReference>
<keyword evidence="2" id="KW-0378">Hydrolase</keyword>
<organism evidence="5 6">
    <name type="scientific">Lishizhenia tianjinensis</name>
    <dbReference type="NCBI Taxonomy" id="477690"/>
    <lineage>
        <taxon>Bacteria</taxon>
        <taxon>Pseudomonadati</taxon>
        <taxon>Bacteroidota</taxon>
        <taxon>Flavobacteriia</taxon>
        <taxon>Flavobacteriales</taxon>
        <taxon>Crocinitomicaceae</taxon>
        <taxon>Lishizhenia</taxon>
    </lineage>
</organism>
<dbReference type="RefSeq" id="WP_090251118.1">
    <property type="nucleotide sequence ID" value="NZ_FPAS01000005.1"/>
</dbReference>
<dbReference type="EMBL" id="FPAS01000005">
    <property type="protein sequence ID" value="SFT83857.1"/>
    <property type="molecule type" value="Genomic_DNA"/>
</dbReference>
<dbReference type="PANTHER" id="PTHR43309:SF5">
    <property type="entry name" value="5-OXOPROLINASE SUBUNIT C"/>
    <property type="match status" value="1"/>
</dbReference>
<gene>
    <name evidence="5" type="ORF">SAMN05216474_2599</name>
</gene>
<keyword evidence="6" id="KW-1185">Reference proteome</keyword>
<dbReference type="Pfam" id="PF02626">
    <property type="entry name" value="CT_A_B"/>
    <property type="match status" value="1"/>
</dbReference>
<dbReference type="PANTHER" id="PTHR43309">
    <property type="entry name" value="5-OXOPROLINASE SUBUNIT C"/>
    <property type="match status" value="1"/>
</dbReference>
<protein>
    <submittedName>
        <fullName evidence="5">Biotin-dependent carboxylase uncharacterized domain-containing protein</fullName>
    </submittedName>
</protein>
<name>A0A1I7B9L1_9FLAO</name>
<reference evidence="5 6" key="1">
    <citation type="submission" date="2016-10" db="EMBL/GenBank/DDBJ databases">
        <authorList>
            <person name="de Groot N.N."/>
        </authorList>
    </citation>
    <scope>NUCLEOTIDE SEQUENCE [LARGE SCALE GENOMIC DNA]</scope>
    <source>
        <strain evidence="5 6">CGMCC 1.7005</strain>
    </source>
</reference>
<dbReference type="Gene3D" id="2.40.100.10">
    <property type="entry name" value="Cyclophilin-like"/>
    <property type="match status" value="1"/>
</dbReference>
<evidence type="ECO:0000256" key="3">
    <source>
        <dbReference type="ARBA" id="ARBA00022840"/>
    </source>
</evidence>